<dbReference type="SUPFAM" id="SSF50494">
    <property type="entry name" value="Trypsin-like serine proteases"/>
    <property type="match status" value="1"/>
</dbReference>
<dbReference type="GO" id="GO:0006508">
    <property type="term" value="P:proteolysis"/>
    <property type="evidence" value="ECO:0007669"/>
    <property type="project" value="UniProtKB-KW"/>
</dbReference>
<evidence type="ECO:0000313" key="5">
    <source>
        <dbReference type="EMBL" id="ACL59052.1"/>
    </source>
</evidence>
<dbReference type="InterPro" id="IPR001254">
    <property type="entry name" value="Trypsin_dom"/>
</dbReference>
<reference evidence="5 6" key="1">
    <citation type="submission" date="2009-01" db="EMBL/GenBank/DDBJ databases">
        <title>Complete sequence of chromosome of Methylobacterium nodulans ORS 2060.</title>
        <authorList>
            <consortium name="US DOE Joint Genome Institute"/>
            <person name="Lucas S."/>
            <person name="Copeland A."/>
            <person name="Lapidus A."/>
            <person name="Glavina del Rio T."/>
            <person name="Dalin E."/>
            <person name="Tice H."/>
            <person name="Bruce D."/>
            <person name="Goodwin L."/>
            <person name="Pitluck S."/>
            <person name="Sims D."/>
            <person name="Brettin T."/>
            <person name="Detter J.C."/>
            <person name="Han C."/>
            <person name="Larimer F."/>
            <person name="Land M."/>
            <person name="Hauser L."/>
            <person name="Kyrpides N."/>
            <person name="Ivanova N."/>
            <person name="Marx C.J."/>
            <person name="Richardson P."/>
        </authorList>
    </citation>
    <scope>NUCLEOTIDE SEQUENCE [LARGE SCALE GENOMIC DNA]</scope>
    <source>
        <strain evidence="6">LMG 21967 / CNCM I-2342 / ORS 2060</strain>
    </source>
</reference>
<dbReference type="EMBL" id="CP001349">
    <property type="protein sequence ID" value="ACL59052.1"/>
    <property type="molecule type" value="Genomic_DNA"/>
</dbReference>
<keyword evidence="6" id="KW-1185">Reference proteome</keyword>
<dbReference type="InterPro" id="IPR009003">
    <property type="entry name" value="Peptidase_S1_PA"/>
</dbReference>
<dbReference type="eggNOG" id="COG3591">
    <property type="taxonomic scope" value="Bacteria"/>
</dbReference>
<feature type="domain" description="Peptidase S1" evidence="4">
    <location>
        <begin position="51"/>
        <end position="274"/>
    </location>
</feature>
<sequence>MLRRVPRFLSDDLKRSARDGRFIGRMGLRWAAPCLAAALVLGSGLLPARAVTGGRDDSASGLARAAVMVLSSRGGVCSGVVLAPRIILTAGHCAAGPAEHRVHFRDEAGQPVLLPLAGTAVHPGYDAGAIAARRRSIDLALLRLAEPLPARFAAAALSEEMPRAGTRLTLGGYGLARPGDARSSGTFRTAALPVVEPHGQSRILVWLKDTGDPVGACEGDSGGPIAAETRIVAVTTWASGAKGCGGFSQGVLLGPQRAWIDRIAAEWGVAVRWE</sequence>
<dbReference type="InterPro" id="IPR033116">
    <property type="entry name" value="TRYPSIN_SER"/>
</dbReference>
<keyword evidence="3" id="KW-0378">Hydrolase</keyword>
<dbReference type="GO" id="GO:0004252">
    <property type="term" value="F:serine-type endopeptidase activity"/>
    <property type="evidence" value="ECO:0007669"/>
    <property type="project" value="InterPro"/>
</dbReference>
<name>B8IUZ4_METNO</name>
<dbReference type="KEGG" id="mno:Mnod_4174"/>
<dbReference type="InterPro" id="IPR001314">
    <property type="entry name" value="Peptidase_S1A"/>
</dbReference>
<evidence type="ECO:0000256" key="1">
    <source>
        <dbReference type="ARBA" id="ARBA00007664"/>
    </source>
</evidence>
<dbReference type="InterPro" id="IPR018114">
    <property type="entry name" value="TRYPSIN_HIS"/>
</dbReference>
<comment type="similarity">
    <text evidence="1">Belongs to the peptidase S1 family.</text>
</comment>
<dbReference type="SMART" id="SM00020">
    <property type="entry name" value="Tryp_SPc"/>
    <property type="match status" value="1"/>
</dbReference>
<gene>
    <name evidence="5" type="ordered locus">Mnod_4174</name>
</gene>
<protein>
    <submittedName>
        <fullName evidence="5">Peptidase S1 and S6 chymotrypsin/Hap</fullName>
    </submittedName>
</protein>
<organism evidence="5 6">
    <name type="scientific">Methylobacterium nodulans (strain LMG 21967 / CNCM I-2342 / ORS 2060)</name>
    <dbReference type="NCBI Taxonomy" id="460265"/>
    <lineage>
        <taxon>Bacteria</taxon>
        <taxon>Pseudomonadati</taxon>
        <taxon>Pseudomonadota</taxon>
        <taxon>Alphaproteobacteria</taxon>
        <taxon>Hyphomicrobiales</taxon>
        <taxon>Methylobacteriaceae</taxon>
        <taxon>Methylobacterium</taxon>
    </lineage>
</organism>
<dbReference type="PROSITE" id="PS00134">
    <property type="entry name" value="TRYPSIN_HIS"/>
    <property type="match status" value="1"/>
</dbReference>
<proteinExistence type="inferred from homology"/>
<accession>B8IUZ4</accession>
<dbReference type="InterPro" id="IPR043504">
    <property type="entry name" value="Peptidase_S1_PA_chymotrypsin"/>
</dbReference>
<keyword evidence="3" id="KW-0720">Serine protease</keyword>
<dbReference type="PANTHER" id="PTHR24276">
    <property type="entry name" value="POLYSERASE-RELATED"/>
    <property type="match status" value="1"/>
</dbReference>
<dbReference type="Gene3D" id="2.40.10.10">
    <property type="entry name" value="Trypsin-like serine proteases"/>
    <property type="match status" value="1"/>
</dbReference>
<evidence type="ECO:0000256" key="2">
    <source>
        <dbReference type="ARBA" id="ARBA00023157"/>
    </source>
</evidence>
<evidence type="ECO:0000259" key="4">
    <source>
        <dbReference type="PROSITE" id="PS50240"/>
    </source>
</evidence>
<keyword evidence="3" id="KW-0645">Protease</keyword>
<evidence type="ECO:0000256" key="3">
    <source>
        <dbReference type="RuleBase" id="RU363034"/>
    </source>
</evidence>
<dbReference type="Pfam" id="PF00089">
    <property type="entry name" value="Trypsin"/>
    <property type="match status" value="1"/>
</dbReference>
<dbReference type="HOGENOM" id="CLU_079867_0_0_5"/>
<dbReference type="PANTHER" id="PTHR24276:SF98">
    <property type="entry name" value="FI18310P1-RELATED"/>
    <property type="match status" value="1"/>
</dbReference>
<dbReference type="InterPro" id="IPR050430">
    <property type="entry name" value="Peptidase_S1"/>
</dbReference>
<dbReference type="PRINTS" id="PR00722">
    <property type="entry name" value="CHYMOTRYPSIN"/>
</dbReference>
<keyword evidence="2" id="KW-1015">Disulfide bond</keyword>
<dbReference type="PROSITE" id="PS50240">
    <property type="entry name" value="TRYPSIN_DOM"/>
    <property type="match status" value="1"/>
</dbReference>
<dbReference type="Proteomes" id="UP000008207">
    <property type="component" value="Chromosome"/>
</dbReference>
<dbReference type="AlphaFoldDB" id="B8IUZ4"/>
<dbReference type="STRING" id="460265.Mnod_4174"/>
<dbReference type="PROSITE" id="PS00135">
    <property type="entry name" value="TRYPSIN_SER"/>
    <property type="match status" value="1"/>
</dbReference>
<evidence type="ECO:0000313" key="6">
    <source>
        <dbReference type="Proteomes" id="UP000008207"/>
    </source>
</evidence>